<dbReference type="Gene3D" id="3.30.1660.10">
    <property type="entry name" value="Flavin-binding protein dodecin"/>
    <property type="match status" value="1"/>
</dbReference>
<dbReference type="PANTHER" id="PTHR39324:SF1">
    <property type="entry name" value="CALCIUM DODECIN"/>
    <property type="match status" value="1"/>
</dbReference>
<evidence type="ECO:0000313" key="1">
    <source>
        <dbReference type="EMBL" id="KKQ17925.1"/>
    </source>
</evidence>
<dbReference type="InterPro" id="IPR025543">
    <property type="entry name" value="Dodecin-like"/>
</dbReference>
<evidence type="ECO:0000313" key="2">
    <source>
        <dbReference type="Proteomes" id="UP000034508"/>
    </source>
</evidence>
<accession>A0A0G0FVQ7</accession>
<reference evidence="1 2" key="1">
    <citation type="journal article" date="2015" name="Nature">
        <title>rRNA introns, odd ribosomes, and small enigmatic genomes across a large radiation of phyla.</title>
        <authorList>
            <person name="Brown C.T."/>
            <person name="Hug L.A."/>
            <person name="Thomas B.C."/>
            <person name="Sharon I."/>
            <person name="Castelle C.J."/>
            <person name="Singh A."/>
            <person name="Wilkins M.J."/>
            <person name="Williams K.H."/>
            <person name="Banfield J.F."/>
        </authorList>
    </citation>
    <scope>NUCLEOTIDE SEQUENCE [LARGE SCALE GENOMIC DNA]</scope>
</reference>
<dbReference type="InterPro" id="IPR009923">
    <property type="entry name" value="Dodecin"/>
</dbReference>
<proteinExistence type="predicted"/>
<dbReference type="Proteomes" id="UP000034508">
    <property type="component" value="Unassembled WGS sequence"/>
</dbReference>
<evidence type="ECO:0008006" key="3">
    <source>
        <dbReference type="Google" id="ProtNLM"/>
    </source>
</evidence>
<name>A0A0G0FVQ7_9BACT</name>
<sequence>MAAIKIIEGIGTSETSIEDAIKHALSCTHKTVRNVTGIDVIGLTAKVENGKIVRWNANVKIAFEVER</sequence>
<dbReference type="EMBL" id="LBSM01000013">
    <property type="protein sequence ID" value="KKQ17925.1"/>
    <property type="molecule type" value="Genomic_DNA"/>
</dbReference>
<dbReference type="AlphaFoldDB" id="A0A0G0FVQ7"/>
<gene>
    <name evidence="1" type="ORF">US31_C0013G0008</name>
</gene>
<dbReference type="Pfam" id="PF07311">
    <property type="entry name" value="Dodecin"/>
    <property type="match status" value="1"/>
</dbReference>
<organism evidence="1 2">
    <name type="scientific">Berkelbacteria bacterium GW2011_GWA1_36_9</name>
    <dbReference type="NCBI Taxonomy" id="1618331"/>
    <lineage>
        <taxon>Bacteria</taxon>
        <taxon>Candidatus Berkelbacteria</taxon>
    </lineage>
</organism>
<protein>
    <recommendedName>
        <fullName evidence="3">Dodecin</fullName>
    </recommendedName>
</protein>
<comment type="caution">
    <text evidence="1">The sequence shown here is derived from an EMBL/GenBank/DDBJ whole genome shotgun (WGS) entry which is preliminary data.</text>
</comment>
<dbReference type="PANTHER" id="PTHR39324">
    <property type="entry name" value="CALCIUM DODECIN"/>
    <property type="match status" value="1"/>
</dbReference>
<dbReference type="InterPro" id="IPR036694">
    <property type="entry name" value="Dodecin-like_sf"/>
</dbReference>
<dbReference type="SUPFAM" id="SSF89807">
    <property type="entry name" value="Dodecin-like"/>
    <property type="match status" value="1"/>
</dbReference>